<evidence type="ECO:0000256" key="2">
    <source>
        <dbReference type="ARBA" id="ARBA00004906"/>
    </source>
</evidence>
<evidence type="ECO:0000313" key="14">
    <source>
        <dbReference type="Proteomes" id="UP000001645"/>
    </source>
</evidence>
<dbReference type="InterPro" id="IPR034732">
    <property type="entry name" value="EPHD"/>
</dbReference>
<evidence type="ECO:0000256" key="4">
    <source>
        <dbReference type="ARBA" id="ARBA00022723"/>
    </source>
</evidence>
<evidence type="ECO:0000256" key="1">
    <source>
        <dbReference type="ARBA" id="ARBA00004123"/>
    </source>
</evidence>
<dbReference type="GO" id="GO:0008270">
    <property type="term" value="F:zinc ion binding"/>
    <property type="evidence" value="ECO:0007669"/>
    <property type="project" value="UniProtKB-KW"/>
</dbReference>
<dbReference type="SUPFAM" id="SSF57903">
    <property type="entry name" value="FYVE/PHD zinc finger"/>
    <property type="match status" value="1"/>
</dbReference>
<accession>G3X8J7</accession>
<evidence type="ECO:0000256" key="5">
    <source>
        <dbReference type="ARBA" id="ARBA00022771"/>
    </source>
</evidence>
<dbReference type="Pfam" id="PF26054">
    <property type="entry name" value="PHD_G2E3"/>
    <property type="match status" value="1"/>
</dbReference>
<dbReference type="PANTHER" id="PTHR12420:SF47">
    <property type="entry name" value="PHD FINGER PROTEIN 7"/>
    <property type="match status" value="1"/>
</dbReference>
<gene>
    <name evidence="13" type="primary">LOC104910170</name>
</gene>
<evidence type="ECO:0000256" key="8">
    <source>
        <dbReference type="ARBA" id="ARBA00023242"/>
    </source>
</evidence>
<keyword evidence="8" id="KW-0539">Nucleus</keyword>
<reference evidence="13 14" key="1">
    <citation type="journal article" date="2010" name="PLoS Biol.">
        <title>Multi-platform next-generation sequencing of the domestic turkey (Meleagris gallopavo): genome assembly and analysis.</title>
        <authorList>
            <person name="Dalloul R.A."/>
            <person name="Long J.A."/>
            <person name="Zimin A.V."/>
            <person name="Aslam L."/>
            <person name="Beal K."/>
            <person name="Blomberg L.A."/>
            <person name="Bouffard P."/>
            <person name="Burt D.W."/>
            <person name="Crasta O."/>
            <person name="Crooijmans R.P."/>
            <person name="Cooper K."/>
            <person name="Coulombe R.A."/>
            <person name="De S."/>
            <person name="Delany M.E."/>
            <person name="Dodgson J.B."/>
            <person name="Dong J.J."/>
            <person name="Evans C."/>
            <person name="Frederickson K.M."/>
            <person name="Flicek P."/>
            <person name="Florea L."/>
            <person name="Folkerts O."/>
            <person name="Groenen M.A."/>
            <person name="Harkins T.T."/>
            <person name="Herrero J."/>
            <person name="Hoffmann S."/>
            <person name="Megens H.J."/>
            <person name="Jiang A."/>
            <person name="de Jong P."/>
            <person name="Kaiser P."/>
            <person name="Kim H."/>
            <person name="Kim K.W."/>
            <person name="Kim S."/>
            <person name="Langenberger D."/>
            <person name="Lee M.K."/>
            <person name="Lee T."/>
            <person name="Mane S."/>
            <person name="Marcais G."/>
            <person name="Marz M."/>
            <person name="McElroy A.P."/>
            <person name="Modise T."/>
            <person name="Nefedov M."/>
            <person name="Notredame C."/>
            <person name="Paton I.R."/>
            <person name="Payne W.S."/>
            <person name="Pertea G."/>
            <person name="Prickett D."/>
            <person name="Puiu D."/>
            <person name="Qioa D."/>
            <person name="Raineri E."/>
            <person name="Ruffier M."/>
            <person name="Salzberg S.L."/>
            <person name="Schatz M.C."/>
            <person name="Scheuring C."/>
            <person name="Schmidt C.J."/>
            <person name="Schroeder S."/>
            <person name="Searle S.M."/>
            <person name="Smith E.J."/>
            <person name="Smith J."/>
            <person name="Sonstegard T.S."/>
            <person name="Stadler P.F."/>
            <person name="Tafer H."/>
            <person name="Tu Z.J."/>
            <person name="Van Tassell C.P."/>
            <person name="Vilella A.J."/>
            <person name="Williams K.P."/>
            <person name="Yorke J.A."/>
            <person name="Zhang L."/>
            <person name="Zhang H.B."/>
            <person name="Zhang X."/>
            <person name="Zhang Y."/>
            <person name="Reed K.M."/>
        </authorList>
    </citation>
    <scope>NUCLEOTIDE SEQUENCE [LARGE SCALE GENOMIC DNA]</scope>
</reference>
<reference evidence="13" key="3">
    <citation type="submission" date="2025-09" db="UniProtKB">
        <authorList>
            <consortium name="Ensembl"/>
        </authorList>
    </citation>
    <scope>IDENTIFICATION</scope>
</reference>
<keyword evidence="6" id="KW-0833">Ubl conjugation pathway</keyword>
<keyword evidence="7" id="KW-0862">Zinc</keyword>
<name>G3X8J7_MELGA</name>
<evidence type="ECO:0000256" key="9">
    <source>
        <dbReference type="PROSITE-ProRule" id="PRU00175"/>
    </source>
</evidence>
<dbReference type="InterPro" id="IPR001841">
    <property type="entry name" value="Znf_RING"/>
</dbReference>
<dbReference type="InterPro" id="IPR013083">
    <property type="entry name" value="Znf_RING/FYVE/PHD"/>
</dbReference>
<feature type="compositionally biased region" description="Low complexity" evidence="10">
    <location>
        <begin position="352"/>
        <end position="373"/>
    </location>
</feature>
<dbReference type="GeneTree" id="ENSGT00950000182865"/>
<keyword evidence="3" id="KW-0808">Transferase</keyword>
<dbReference type="InterPro" id="IPR042013">
    <property type="entry name" value="PHF7/G2E3_ePHD"/>
</dbReference>
<dbReference type="InterPro" id="IPR019786">
    <property type="entry name" value="Zinc_finger_PHD-type_CS"/>
</dbReference>
<evidence type="ECO:0000256" key="3">
    <source>
        <dbReference type="ARBA" id="ARBA00022679"/>
    </source>
</evidence>
<dbReference type="Proteomes" id="UP000001645">
    <property type="component" value="Chromosome 3"/>
</dbReference>
<dbReference type="Pfam" id="PF13771">
    <property type="entry name" value="zf-HC5HC2H"/>
    <property type="match status" value="1"/>
</dbReference>
<keyword evidence="14" id="KW-1185">Reference proteome</keyword>
<keyword evidence="5 9" id="KW-0863">Zinc-finger</keyword>
<comment type="subcellular location">
    <subcellularLocation>
        <location evidence="1">Nucleus</location>
    </subcellularLocation>
</comment>
<dbReference type="PROSITE" id="PS01359">
    <property type="entry name" value="ZF_PHD_1"/>
    <property type="match status" value="1"/>
</dbReference>
<organism evidence="13 14">
    <name type="scientific">Meleagris gallopavo</name>
    <name type="common">Wild turkey</name>
    <dbReference type="NCBI Taxonomy" id="9103"/>
    <lineage>
        <taxon>Eukaryota</taxon>
        <taxon>Metazoa</taxon>
        <taxon>Chordata</taxon>
        <taxon>Craniata</taxon>
        <taxon>Vertebrata</taxon>
        <taxon>Euteleostomi</taxon>
        <taxon>Archelosauria</taxon>
        <taxon>Archosauria</taxon>
        <taxon>Dinosauria</taxon>
        <taxon>Saurischia</taxon>
        <taxon>Theropoda</taxon>
        <taxon>Coelurosauria</taxon>
        <taxon>Aves</taxon>
        <taxon>Neognathae</taxon>
        <taxon>Galloanserae</taxon>
        <taxon>Galliformes</taxon>
        <taxon>Phasianidae</taxon>
        <taxon>Meleagridinae</taxon>
        <taxon>Meleagris</taxon>
    </lineage>
</organism>
<dbReference type="PROSITE" id="PS51805">
    <property type="entry name" value="EPHD"/>
    <property type="match status" value="1"/>
</dbReference>
<feature type="domain" description="RING-type" evidence="11">
    <location>
        <begin position="175"/>
        <end position="224"/>
    </location>
</feature>
<dbReference type="InterPro" id="IPR051188">
    <property type="entry name" value="PHD-type_Zinc_Finger"/>
</dbReference>
<keyword evidence="4" id="KW-0479">Metal-binding</keyword>
<evidence type="ECO:0000256" key="10">
    <source>
        <dbReference type="SAM" id="MobiDB-lite"/>
    </source>
</evidence>
<evidence type="ECO:0000259" key="11">
    <source>
        <dbReference type="PROSITE" id="PS50089"/>
    </source>
</evidence>
<dbReference type="Gene3D" id="3.30.40.10">
    <property type="entry name" value="Zinc/RING finger domain, C3HC4 (zinc finger)"/>
    <property type="match status" value="2"/>
</dbReference>
<dbReference type="PANTHER" id="PTHR12420">
    <property type="entry name" value="PHD FINGER PROTEIN"/>
    <property type="match status" value="1"/>
</dbReference>
<evidence type="ECO:0000259" key="12">
    <source>
        <dbReference type="PROSITE" id="PS51805"/>
    </source>
</evidence>
<evidence type="ECO:0000256" key="6">
    <source>
        <dbReference type="ARBA" id="ARBA00022786"/>
    </source>
</evidence>
<comment type="pathway">
    <text evidence="2">Protein modification; protein ubiquitination.</text>
</comment>
<dbReference type="PROSITE" id="PS50089">
    <property type="entry name" value="ZF_RING_2"/>
    <property type="match status" value="1"/>
</dbReference>
<feature type="domain" description="PHD-type" evidence="12">
    <location>
        <begin position="45"/>
        <end position="160"/>
    </location>
</feature>
<dbReference type="CDD" id="cd15669">
    <property type="entry name" value="ePHD_PHF7_G2E3_like"/>
    <property type="match status" value="1"/>
</dbReference>
<protein>
    <submittedName>
        <fullName evidence="13">Uncharacterized protein</fullName>
    </submittedName>
</protein>
<dbReference type="InParanoid" id="G3X8J7"/>
<dbReference type="HOGENOM" id="CLU_055746_0_0_1"/>
<reference evidence="13" key="2">
    <citation type="submission" date="2025-08" db="UniProtKB">
        <authorList>
            <consortium name="Ensembl"/>
        </authorList>
    </citation>
    <scope>IDENTIFICATION</scope>
</reference>
<dbReference type="InterPro" id="IPR059102">
    <property type="entry name" value="PHD_PHF7/G2E3-like"/>
</dbReference>
<feature type="region of interest" description="Disordered" evidence="10">
    <location>
        <begin position="352"/>
        <end position="376"/>
    </location>
</feature>
<proteinExistence type="predicted"/>
<dbReference type="SMART" id="SM00249">
    <property type="entry name" value="PHD"/>
    <property type="match status" value="3"/>
</dbReference>
<evidence type="ECO:0000256" key="7">
    <source>
        <dbReference type="ARBA" id="ARBA00022833"/>
    </source>
</evidence>
<dbReference type="AlphaFoldDB" id="G3X8J7"/>
<dbReference type="InterPro" id="IPR001965">
    <property type="entry name" value="Znf_PHD"/>
</dbReference>
<dbReference type="GO" id="GO:0005634">
    <property type="term" value="C:nucleus"/>
    <property type="evidence" value="ECO:0007669"/>
    <property type="project" value="TreeGrafter"/>
</dbReference>
<dbReference type="InterPro" id="IPR011011">
    <property type="entry name" value="Znf_FYVE_PHD"/>
</dbReference>
<sequence>MTQVGTRACGGESPALLGQRLCKCSLSTCTTSMGTKKPAGSWEPGEKCVLCAQGDADPDIYGRKWIIKRVYFHEFCVVFSGGLLQEARTQEGKENLSLPDIILAIKQAEQMHCFICGKRGAFITCTETGCDRSFHLPCASEGECVTQYFEEFRCFCWEHRPQKAVEAVPAQDTPCIICMDCVVGNRSSYSTMVCPSCRRTWFHRTCIQRLALYAGVILHCPHCKDEDEFFDAVAAMGIRIPPRGPVWDDNLYAQKGDKSKRCNASVCCFPHGRERAGEGPWELLLCSSCAAQGTHRHCSNLRESTTTWACNTCAGEGTSSSCNVDSAGPSTAIQLGLGPFLSPTVSDSSSSCSITSQASSGPVHSSEVPESSVLPRQRTTEWRRVCSRLHRNDDASNEPQGCCGSRDAAEAAVLQP</sequence>
<evidence type="ECO:0000313" key="13">
    <source>
        <dbReference type="Ensembl" id="ENSMGAP00000017837.2"/>
    </source>
</evidence>
<dbReference type="Ensembl" id="ENSMGAT00000020768.2">
    <property type="protein sequence ID" value="ENSMGAP00000017837.2"/>
    <property type="gene ID" value="ENSMGAG00000017283.2"/>
</dbReference>